<proteinExistence type="predicted"/>
<gene>
    <name evidence="2" type="ORF">K435DRAFT_425028</name>
</gene>
<feature type="compositionally biased region" description="Basic and acidic residues" evidence="1">
    <location>
        <begin position="1"/>
        <end position="19"/>
    </location>
</feature>
<dbReference type="EMBL" id="ML179096">
    <property type="protein sequence ID" value="THV00951.1"/>
    <property type="molecule type" value="Genomic_DNA"/>
</dbReference>
<feature type="compositionally biased region" description="Basic and acidic residues" evidence="1">
    <location>
        <begin position="54"/>
        <end position="63"/>
    </location>
</feature>
<keyword evidence="3" id="KW-1185">Reference proteome</keyword>
<organism evidence="2 3">
    <name type="scientific">Dendrothele bispora (strain CBS 962.96)</name>
    <dbReference type="NCBI Taxonomy" id="1314807"/>
    <lineage>
        <taxon>Eukaryota</taxon>
        <taxon>Fungi</taxon>
        <taxon>Dikarya</taxon>
        <taxon>Basidiomycota</taxon>
        <taxon>Agaricomycotina</taxon>
        <taxon>Agaricomycetes</taxon>
        <taxon>Agaricomycetidae</taxon>
        <taxon>Agaricales</taxon>
        <taxon>Agaricales incertae sedis</taxon>
        <taxon>Dendrothele</taxon>
    </lineage>
</organism>
<name>A0A4S8MEU2_DENBC</name>
<accession>A0A4S8MEU2</accession>
<feature type="region of interest" description="Disordered" evidence="1">
    <location>
        <begin position="1"/>
        <end position="63"/>
    </location>
</feature>
<protein>
    <submittedName>
        <fullName evidence="2">Uncharacterized protein</fullName>
    </submittedName>
</protein>
<evidence type="ECO:0000313" key="3">
    <source>
        <dbReference type="Proteomes" id="UP000297245"/>
    </source>
</evidence>
<dbReference type="AlphaFoldDB" id="A0A4S8MEU2"/>
<dbReference type="Proteomes" id="UP000297245">
    <property type="component" value="Unassembled WGS sequence"/>
</dbReference>
<evidence type="ECO:0000313" key="2">
    <source>
        <dbReference type="EMBL" id="THV00951.1"/>
    </source>
</evidence>
<evidence type="ECO:0000256" key="1">
    <source>
        <dbReference type="SAM" id="MobiDB-lite"/>
    </source>
</evidence>
<sequence length="63" mass="7511">MALMGKSEDHQKEHLKRDISGSTFDNEDQDRLEGYSIASTSRVGNWRERRRRRTVEEYRGRGR</sequence>
<reference evidence="2 3" key="1">
    <citation type="journal article" date="2019" name="Nat. Ecol. Evol.">
        <title>Megaphylogeny resolves global patterns of mushroom evolution.</title>
        <authorList>
            <person name="Varga T."/>
            <person name="Krizsan K."/>
            <person name="Foldi C."/>
            <person name="Dima B."/>
            <person name="Sanchez-Garcia M."/>
            <person name="Sanchez-Ramirez S."/>
            <person name="Szollosi G.J."/>
            <person name="Szarkandi J.G."/>
            <person name="Papp V."/>
            <person name="Albert L."/>
            <person name="Andreopoulos W."/>
            <person name="Angelini C."/>
            <person name="Antonin V."/>
            <person name="Barry K.W."/>
            <person name="Bougher N.L."/>
            <person name="Buchanan P."/>
            <person name="Buyck B."/>
            <person name="Bense V."/>
            <person name="Catcheside P."/>
            <person name="Chovatia M."/>
            <person name="Cooper J."/>
            <person name="Damon W."/>
            <person name="Desjardin D."/>
            <person name="Finy P."/>
            <person name="Geml J."/>
            <person name="Haridas S."/>
            <person name="Hughes K."/>
            <person name="Justo A."/>
            <person name="Karasinski D."/>
            <person name="Kautmanova I."/>
            <person name="Kiss B."/>
            <person name="Kocsube S."/>
            <person name="Kotiranta H."/>
            <person name="LaButti K.M."/>
            <person name="Lechner B.E."/>
            <person name="Liimatainen K."/>
            <person name="Lipzen A."/>
            <person name="Lukacs Z."/>
            <person name="Mihaltcheva S."/>
            <person name="Morgado L.N."/>
            <person name="Niskanen T."/>
            <person name="Noordeloos M.E."/>
            <person name="Ohm R.A."/>
            <person name="Ortiz-Santana B."/>
            <person name="Ovrebo C."/>
            <person name="Racz N."/>
            <person name="Riley R."/>
            <person name="Savchenko A."/>
            <person name="Shiryaev A."/>
            <person name="Soop K."/>
            <person name="Spirin V."/>
            <person name="Szebenyi C."/>
            <person name="Tomsovsky M."/>
            <person name="Tulloss R.E."/>
            <person name="Uehling J."/>
            <person name="Grigoriev I.V."/>
            <person name="Vagvolgyi C."/>
            <person name="Papp T."/>
            <person name="Martin F.M."/>
            <person name="Miettinen O."/>
            <person name="Hibbett D.S."/>
            <person name="Nagy L.G."/>
        </authorList>
    </citation>
    <scope>NUCLEOTIDE SEQUENCE [LARGE SCALE GENOMIC DNA]</scope>
    <source>
        <strain evidence="2 3">CBS 962.96</strain>
    </source>
</reference>